<reference evidence="1 2" key="2">
    <citation type="submission" date="2013-11" db="EMBL/GenBank/DDBJ databases">
        <title>The Genome Sequence of Phytophthora parasitica INRA-310.</title>
        <authorList>
            <consortium name="The Broad Institute Genomics Platform"/>
            <person name="Russ C."/>
            <person name="Tyler B."/>
            <person name="Panabieres F."/>
            <person name="Shan W."/>
            <person name="Tripathy S."/>
            <person name="Grunwald N."/>
            <person name="Machado M."/>
            <person name="Johnson C.S."/>
            <person name="Arredondo F."/>
            <person name="Hong C."/>
            <person name="Coffey M."/>
            <person name="Young S.K."/>
            <person name="Zeng Q."/>
            <person name="Gargeya S."/>
            <person name="Fitzgerald M."/>
            <person name="Abouelleil A."/>
            <person name="Alvarado L."/>
            <person name="Chapman S.B."/>
            <person name="Gainer-Dewar J."/>
            <person name="Goldberg J."/>
            <person name="Griggs A."/>
            <person name="Gujja S."/>
            <person name="Hansen M."/>
            <person name="Howarth C."/>
            <person name="Imamovic A."/>
            <person name="Ireland A."/>
            <person name="Larimer J."/>
            <person name="McCowan C."/>
            <person name="Murphy C."/>
            <person name="Pearson M."/>
            <person name="Poon T.W."/>
            <person name="Priest M."/>
            <person name="Roberts A."/>
            <person name="Saif S."/>
            <person name="Shea T."/>
            <person name="Sykes S."/>
            <person name="Wortman J."/>
            <person name="Nusbaum C."/>
            <person name="Birren B."/>
        </authorList>
    </citation>
    <scope>NUCLEOTIDE SEQUENCE [LARGE SCALE GENOMIC DNA]</scope>
    <source>
        <strain evidence="1 2">INRA-310</strain>
    </source>
</reference>
<dbReference type="EMBL" id="KI669565">
    <property type="protein sequence ID" value="ETN18948.1"/>
    <property type="molecule type" value="Genomic_DNA"/>
</dbReference>
<gene>
    <name evidence="1" type="ORF">PPTG_21377</name>
</gene>
<sequence length="83" mass="9441">MNAVLAAGLQSLRRQEHPARRHHSVSAEKCPKQFIFEIQTSKNGRKESHQVFATNICSDPNPWPLPLSIVIPENAKIHVYEEL</sequence>
<dbReference type="RefSeq" id="XP_008895635.1">
    <property type="nucleotide sequence ID" value="XM_008897387.1"/>
</dbReference>
<dbReference type="VEuPathDB" id="FungiDB:PPTG_21377"/>
<evidence type="ECO:0000313" key="1">
    <source>
        <dbReference type="EMBL" id="ETN18948.1"/>
    </source>
</evidence>
<dbReference type="OrthoDB" id="127242at2759"/>
<evidence type="ECO:0000313" key="2">
    <source>
        <dbReference type="Proteomes" id="UP000018817"/>
    </source>
</evidence>
<organism evidence="1 2">
    <name type="scientific">Phytophthora nicotianae (strain INRA-310)</name>
    <name type="common">Phytophthora parasitica</name>
    <dbReference type="NCBI Taxonomy" id="761204"/>
    <lineage>
        <taxon>Eukaryota</taxon>
        <taxon>Sar</taxon>
        <taxon>Stramenopiles</taxon>
        <taxon>Oomycota</taxon>
        <taxon>Peronosporomycetes</taxon>
        <taxon>Peronosporales</taxon>
        <taxon>Peronosporaceae</taxon>
        <taxon>Phytophthora</taxon>
    </lineage>
</organism>
<dbReference type="AlphaFoldDB" id="W2R0R6"/>
<name>W2R0R6_PHYN3</name>
<dbReference type="Proteomes" id="UP000018817">
    <property type="component" value="Unassembled WGS sequence"/>
</dbReference>
<proteinExistence type="predicted"/>
<dbReference type="GeneID" id="20189976"/>
<protein>
    <submittedName>
        <fullName evidence="1">Uncharacterized protein</fullName>
    </submittedName>
</protein>
<reference evidence="2" key="1">
    <citation type="submission" date="2011-12" db="EMBL/GenBank/DDBJ databases">
        <authorList>
            <consortium name="The Broad Institute Genome Sequencing Platform"/>
            <person name="Russ C."/>
            <person name="Tyler B."/>
            <person name="Panabieres F."/>
            <person name="Shan W."/>
            <person name="Tripathy S."/>
            <person name="Grunwald N."/>
            <person name="Machado M."/>
            <person name="Young S.K."/>
            <person name="Zeng Q."/>
            <person name="Gargeya S."/>
            <person name="Fitzgerald M."/>
            <person name="Haas B."/>
            <person name="Abouelleil A."/>
            <person name="Alvarado L."/>
            <person name="Arachchi H.M."/>
            <person name="Berlin A."/>
            <person name="Chapman S.B."/>
            <person name="Gearin G."/>
            <person name="Goldberg J."/>
            <person name="Griggs A."/>
            <person name="Gujja S."/>
            <person name="Hansen M."/>
            <person name="Heiman D."/>
            <person name="Howarth C."/>
            <person name="Larimer J."/>
            <person name="Lui A."/>
            <person name="MacDonald P.J.P."/>
            <person name="McCowen C."/>
            <person name="Montmayeur A."/>
            <person name="Murphy C."/>
            <person name="Neiman D."/>
            <person name="Pearson M."/>
            <person name="Priest M."/>
            <person name="Roberts A."/>
            <person name="Saif S."/>
            <person name="Shea T."/>
            <person name="Sisk P."/>
            <person name="Stolte C."/>
            <person name="Sykes S."/>
            <person name="Wortman J."/>
            <person name="Nusbaum C."/>
            <person name="Birren B."/>
        </authorList>
    </citation>
    <scope>NUCLEOTIDE SEQUENCE [LARGE SCALE GENOMIC DNA]</scope>
    <source>
        <strain evidence="2">INRA-310</strain>
    </source>
</reference>
<accession>W2R0R6</accession>